<dbReference type="KEGG" id="aalt:CC77DRAFT_1091814"/>
<protein>
    <submittedName>
        <fullName evidence="10">WD40 repeat-like protein</fullName>
    </submittedName>
</protein>
<dbReference type="Gene3D" id="2.130.10.10">
    <property type="entry name" value="YVTN repeat-like/Quinoprotein amine dehydrogenase"/>
    <property type="match status" value="3"/>
</dbReference>
<dbReference type="Proteomes" id="UP000077248">
    <property type="component" value="Unassembled WGS sequence"/>
</dbReference>
<dbReference type="InterPro" id="IPR015943">
    <property type="entry name" value="WD40/YVTN_repeat-like_dom_sf"/>
</dbReference>
<accession>A0A177DV69</accession>
<dbReference type="PROSITE" id="PS50294">
    <property type="entry name" value="WD_REPEATS_REGION"/>
    <property type="match status" value="1"/>
</dbReference>
<organism evidence="10 11">
    <name type="scientific">Alternaria alternata</name>
    <name type="common">Alternaria rot fungus</name>
    <name type="synonym">Torula alternata</name>
    <dbReference type="NCBI Taxonomy" id="5599"/>
    <lineage>
        <taxon>Eukaryota</taxon>
        <taxon>Fungi</taxon>
        <taxon>Dikarya</taxon>
        <taxon>Ascomycota</taxon>
        <taxon>Pezizomycotina</taxon>
        <taxon>Dothideomycetes</taxon>
        <taxon>Pleosporomycetidae</taxon>
        <taxon>Pleosporales</taxon>
        <taxon>Pleosporineae</taxon>
        <taxon>Pleosporaceae</taxon>
        <taxon>Alternaria</taxon>
        <taxon>Alternaria sect. Alternaria</taxon>
        <taxon>Alternaria alternata complex</taxon>
    </lineage>
</organism>
<feature type="compositionally biased region" description="Polar residues" evidence="9">
    <location>
        <begin position="43"/>
        <end position="56"/>
    </location>
</feature>
<keyword evidence="11" id="KW-1185">Reference proteome</keyword>
<name>A0A177DV69_ALTAL</name>
<keyword evidence="5" id="KW-0677">Repeat</keyword>
<evidence type="ECO:0000256" key="5">
    <source>
        <dbReference type="ARBA" id="ARBA00022737"/>
    </source>
</evidence>
<dbReference type="AlphaFoldDB" id="A0A177DV69"/>
<keyword evidence="6" id="KW-0804">Transcription</keyword>
<dbReference type="PANTHER" id="PTHR44215">
    <property type="entry name" value="WD REPEAT-CONTAINING PROTEIN 75"/>
    <property type="match status" value="1"/>
</dbReference>
<evidence type="ECO:0000256" key="7">
    <source>
        <dbReference type="ARBA" id="ARBA00023242"/>
    </source>
</evidence>
<proteinExistence type="predicted"/>
<dbReference type="VEuPathDB" id="FungiDB:CC77DRAFT_1091814"/>
<dbReference type="EMBL" id="KV441472">
    <property type="protein sequence ID" value="OAG23604.1"/>
    <property type="molecule type" value="Genomic_DNA"/>
</dbReference>
<dbReference type="STRING" id="5599.A0A177DV69"/>
<dbReference type="OMA" id="TRIDGPH"/>
<dbReference type="InterPro" id="IPR001680">
    <property type="entry name" value="WD40_rpt"/>
</dbReference>
<dbReference type="InterPro" id="IPR053826">
    <property type="entry name" value="WDR75"/>
</dbReference>
<keyword evidence="7" id="KW-0539">Nucleus</keyword>
<evidence type="ECO:0000256" key="6">
    <source>
        <dbReference type="ARBA" id="ARBA00023163"/>
    </source>
</evidence>
<keyword evidence="2" id="KW-0690">Ribosome biogenesis</keyword>
<dbReference type="SMART" id="SM00320">
    <property type="entry name" value="WD40"/>
    <property type="match status" value="4"/>
</dbReference>
<feature type="region of interest" description="Disordered" evidence="9">
    <location>
        <begin position="1"/>
        <end position="112"/>
    </location>
</feature>
<evidence type="ECO:0000256" key="8">
    <source>
        <dbReference type="PROSITE-ProRule" id="PRU00221"/>
    </source>
</evidence>
<feature type="repeat" description="WD" evidence="8">
    <location>
        <begin position="400"/>
        <end position="441"/>
    </location>
</feature>
<evidence type="ECO:0000256" key="9">
    <source>
        <dbReference type="SAM" id="MobiDB-lite"/>
    </source>
</evidence>
<dbReference type="GO" id="GO:0003723">
    <property type="term" value="F:RNA binding"/>
    <property type="evidence" value="ECO:0007669"/>
    <property type="project" value="InterPro"/>
</dbReference>
<dbReference type="GO" id="GO:0045943">
    <property type="term" value="P:positive regulation of transcription by RNA polymerase I"/>
    <property type="evidence" value="ECO:0007669"/>
    <property type="project" value="InterPro"/>
</dbReference>
<dbReference type="Pfam" id="PF23869">
    <property type="entry name" value="Beta-prop_WDR75_1st"/>
    <property type="match status" value="1"/>
</dbReference>
<evidence type="ECO:0000313" key="11">
    <source>
        <dbReference type="Proteomes" id="UP000077248"/>
    </source>
</evidence>
<dbReference type="GO" id="GO:0032040">
    <property type="term" value="C:small-subunit processome"/>
    <property type="evidence" value="ECO:0007669"/>
    <property type="project" value="InterPro"/>
</dbReference>
<dbReference type="PANTHER" id="PTHR44215:SF1">
    <property type="entry name" value="WD REPEAT-CONTAINING PROTEIN 75"/>
    <property type="match status" value="1"/>
</dbReference>
<reference evidence="10 11" key="1">
    <citation type="submission" date="2016-05" db="EMBL/GenBank/DDBJ databases">
        <title>Comparative analysis of secretome profiles of manganese(II)-oxidizing ascomycete fungi.</title>
        <authorList>
            <consortium name="DOE Joint Genome Institute"/>
            <person name="Zeiner C.A."/>
            <person name="Purvine S.O."/>
            <person name="Zink E.M."/>
            <person name="Wu S."/>
            <person name="Pasa-Tolic L."/>
            <person name="Chaput D.L."/>
            <person name="Haridas S."/>
            <person name="Grigoriev I.V."/>
            <person name="Santelli C.M."/>
            <person name="Hansel C.M."/>
        </authorList>
    </citation>
    <scope>NUCLEOTIDE SEQUENCE [LARGE SCALE GENOMIC DNA]</scope>
    <source>
        <strain evidence="10 11">SRC1lrK2f</strain>
    </source>
</reference>
<evidence type="ECO:0000256" key="4">
    <source>
        <dbReference type="ARBA" id="ARBA00022574"/>
    </source>
</evidence>
<dbReference type="PROSITE" id="PS50082">
    <property type="entry name" value="WD_REPEATS_2"/>
    <property type="match status" value="1"/>
</dbReference>
<dbReference type="SUPFAM" id="SSF50978">
    <property type="entry name" value="WD40 repeat-like"/>
    <property type="match status" value="2"/>
</dbReference>
<sequence>MEDATPQLKRKAEEAAAQKRAKKQRKNEAAAAAALNDGRNDESSNGATGATPKSNASTPKKRSTSTPKTNGASKDAPAEVNGALDMSGLSKAALKKQEKKDRKERNRQERNELIEAEVSGIVKKKKSKKTDRWASSPAHGGWFLPADPVFSPDEKYLLIANAKSLRVYATETSLLANTLSEDDTGALTAYALSPTNPHLVYVAYSIGHIILWNWVAGKKAGRWNIGATVRHMTVIAQSDSSEDDLTYCHETDEGHTISVHALRTKRQDTRTELKQVKQILSSASSAIRGVQVLMQGKYVVVATSDSLVVGKRTKASKTAFEDLEYVWREFKFSKHITTFNVYHREHQENDNGNKTPQSQRDVLDIAVGEETGVILLFEDILASFAAVEKGNAESFRPKRLHWHRDAIGSVKWSLDGNYLISGGDETVLTMWQLATGQPQHLPHLSAAIENVVVSPTGSAYALTLANNSVIVLSTTELEARTNIIGIQSRRIDVEQLSRDGDNTFGIFDAVPMAVNPANSTEVFFAVPSSQPRHNKKDEGFRPEPYLQTFDLANDRAKGRQALTRNNATEPNVAPDGRQIKEPTVTHIQVSHDGEWLATIDEWVPSQLDTRYVNEGIPEFNEQERLRRREVYLKVWRRDKSSAQWKLETRIDAPHFFEDVCGNGRVFHLVADPAAAGFATVGEDHVVRIWRPKTRSRDGVIVRGAQQEGLVTWSLDRSIEINDKLDITEGSQRTLPPRTSRLAFSSDGSVLAASISWDLEEDAGVTHLIDVQSATVRRSLTEIDVTALSGLGFVGQYLIVVADAITVWDMVSDGLAYSIPIDTPGIGRLERAPLVRLACNSTDGTFAVSLPRFEKNESTPTPTKKVSSRMFIYGPEHQKPIWKDTYSSITMGLASQKSGYVVLDSKAYFRTITPSAGSLQLLTPPPEEQLEMHHISYPEDSEEDDSGKPLAKLLVSDDLTQDIERDEQVFSMQDLQNVLHDGSVPPPPQGLFSNILALIGKPQTASA</sequence>
<dbReference type="InterPro" id="IPR036322">
    <property type="entry name" value="WD40_repeat_dom_sf"/>
</dbReference>
<dbReference type="GO" id="GO:2000234">
    <property type="term" value="P:positive regulation of rRNA processing"/>
    <property type="evidence" value="ECO:0007669"/>
    <property type="project" value="TreeGrafter"/>
</dbReference>
<evidence type="ECO:0000256" key="1">
    <source>
        <dbReference type="ARBA" id="ARBA00004604"/>
    </source>
</evidence>
<dbReference type="GeneID" id="29115189"/>
<dbReference type="GO" id="GO:0006364">
    <property type="term" value="P:rRNA processing"/>
    <property type="evidence" value="ECO:0007669"/>
    <property type="project" value="UniProtKB-KW"/>
</dbReference>
<evidence type="ECO:0000313" key="10">
    <source>
        <dbReference type="EMBL" id="OAG23604.1"/>
    </source>
</evidence>
<evidence type="ECO:0000256" key="3">
    <source>
        <dbReference type="ARBA" id="ARBA00022552"/>
    </source>
</evidence>
<keyword evidence="3" id="KW-0698">rRNA processing</keyword>
<comment type="subcellular location">
    <subcellularLocation>
        <location evidence="1">Nucleus</location>
        <location evidence="1">Nucleolus</location>
    </subcellularLocation>
</comment>
<evidence type="ECO:0000256" key="2">
    <source>
        <dbReference type="ARBA" id="ARBA00022517"/>
    </source>
</evidence>
<gene>
    <name evidence="10" type="ORF">CC77DRAFT_1091814</name>
</gene>
<keyword evidence="4 8" id="KW-0853">WD repeat</keyword>
<feature type="compositionally biased region" description="Basic and acidic residues" evidence="9">
    <location>
        <begin position="95"/>
        <end position="112"/>
    </location>
</feature>
<dbReference type="RefSeq" id="XP_018389025.1">
    <property type="nucleotide sequence ID" value="XM_018529595.1"/>
</dbReference>